<dbReference type="AlphaFoldDB" id="A0A2N1M527"/>
<reference evidence="1 2" key="1">
    <citation type="submission" date="2016-04" db="EMBL/GenBank/DDBJ databases">
        <title>Genome analyses suggest a sexual origin of heterokaryosis in a supposedly ancient asexual fungus.</title>
        <authorList>
            <person name="Ropars J."/>
            <person name="Sedzielewska K."/>
            <person name="Noel J."/>
            <person name="Charron P."/>
            <person name="Farinelli L."/>
            <person name="Marton T."/>
            <person name="Kruger M."/>
            <person name="Pelin A."/>
            <person name="Brachmann A."/>
            <person name="Corradi N."/>
        </authorList>
    </citation>
    <scope>NUCLEOTIDE SEQUENCE [LARGE SCALE GENOMIC DNA]</scope>
    <source>
        <strain evidence="1 2">C2</strain>
    </source>
</reference>
<evidence type="ECO:0000313" key="1">
    <source>
        <dbReference type="EMBL" id="PKK56708.1"/>
    </source>
</evidence>
<evidence type="ECO:0000313" key="2">
    <source>
        <dbReference type="Proteomes" id="UP000233469"/>
    </source>
</evidence>
<comment type="caution">
    <text evidence="1">The sequence shown here is derived from an EMBL/GenBank/DDBJ whole genome shotgun (WGS) entry which is preliminary data.</text>
</comment>
<organism evidence="1 2">
    <name type="scientific">Rhizophagus irregularis</name>
    <dbReference type="NCBI Taxonomy" id="588596"/>
    <lineage>
        <taxon>Eukaryota</taxon>
        <taxon>Fungi</taxon>
        <taxon>Fungi incertae sedis</taxon>
        <taxon>Mucoromycota</taxon>
        <taxon>Glomeromycotina</taxon>
        <taxon>Glomeromycetes</taxon>
        <taxon>Glomerales</taxon>
        <taxon>Glomeraceae</taxon>
        <taxon>Rhizophagus</taxon>
    </lineage>
</organism>
<sequence>MRNPDQKTLKELKYLLVKDYFNFINCNNLTKFGATIDVKNFPDLLLLLKSCRKLQILEIYGNYEQLDVNGILPELGLSLSHSFVVLIIGANWSFTHYNVTFMNTEAGLGRASVLLKKTA</sequence>
<reference evidence="1 2" key="2">
    <citation type="submission" date="2017-10" db="EMBL/GenBank/DDBJ databases">
        <title>Extensive intraspecific genome diversity in a model arbuscular mycorrhizal fungus.</title>
        <authorList>
            <person name="Chen E.C.H."/>
            <person name="Morin E."/>
            <person name="Baudet D."/>
            <person name="Noel J."/>
            <person name="Ndikumana S."/>
            <person name="Charron P."/>
            <person name="St-Onge C."/>
            <person name="Giorgi J."/>
            <person name="Grigoriev I.V."/>
            <person name="Roux C."/>
            <person name="Martin F.M."/>
            <person name="Corradi N."/>
        </authorList>
    </citation>
    <scope>NUCLEOTIDE SEQUENCE [LARGE SCALE GENOMIC DNA]</scope>
    <source>
        <strain evidence="1 2">C2</strain>
    </source>
</reference>
<accession>A0A2N1M527</accession>
<dbReference type="Proteomes" id="UP000233469">
    <property type="component" value="Unassembled WGS sequence"/>
</dbReference>
<protein>
    <submittedName>
        <fullName evidence="1">Uncharacterized protein</fullName>
    </submittedName>
</protein>
<name>A0A2N1M527_9GLOM</name>
<gene>
    <name evidence="1" type="ORF">RhiirC2_799459</name>
</gene>
<dbReference type="EMBL" id="LLXL01005234">
    <property type="protein sequence ID" value="PKK56708.1"/>
    <property type="molecule type" value="Genomic_DNA"/>
</dbReference>
<proteinExistence type="predicted"/>